<evidence type="ECO:0000259" key="6">
    <source>
        <dbReference type="PROSITE" id="PS50125"/>
    </source>
</evidence>
<keyword evidence="4 5" id="KW-0472">Membrane</keyword>
<dbReference type="EMBL" id="JBHMAG010000018">
    <property type="protein sequence ID" value="MFB9755788.1"/>
    <property type="molecule type" value="Genomic_DNA"/>
</dbReference>
<evidence type="ECO:0000256" key="4">
    <source>
        <dbReference type="ARBA" id="ARBA00023136"/>
    </source>
</evidence>
<organism evidence="8 9">
    <name type="scientific">Paenibacillus hodogayensis</name>
    <dbReference type="NCBI Taxonomy" id="279208"/>
    <lineage>
        <taxon>Bacteria</taxon>
        <taxon>Bacillati</taxon>
        <taxon>Bacillota</taxon>
        <taxon>Bacilli</taxon>
        <taxon>Bacillales</taxon>
        <taxon>Paenibacillaceae</taxon>
        <taxon>Paenibacillus</taxon>
    </lineage>
</organism>
<feature type="transmembrane region" description="Helical" evidence="5">
    <location>
        <begin position="377"/>
        <end position="396"/>
    </location>
</feature>
<feature type="transmembrane region" description="Helical" evidence="5">
    <location>
        <begin position="341"/>
        <end position="365"/>
    </location>
</feature>
<dbReference type="PROSITE" id="PS50885">
    <property type="entry name" value="HAMP"/>
    <property type="match status" value="1"/>
</dbReference>
<keyword evidence="9" id="KW-1185">Reference proteome</keyword>
<dbReference type="SUPFAM" id="SSF55073">
    <property type="entry name" value="Nucleotide cyclase"/>
    <property type="match status" value="1"/>
</dbReference>
<dbReference type="Pfam" id="PF00211">
    <property type="entry name" value="Guanylate_cyc"/>
    <property type="match status" value="1"/>
</dbReference>
<dbReference type="InterPro" id="IPR001054">
    <property type="entry name" value="A/G_cyclase"/>
</dbReference>
<dbReference type="InterPro" id="IPR050697">
    <property type="entry name" value="Adenylyl/Guanylyl_Cyclase_3/4"/>
</dbReference>
<dbReference type="Gene3D" id="2.120.10.30">
    <property type="entry name" value="TolB, C-terminal domain"/>
    <property type="match status" value="1"/>
</dbReference>
<evidence type="ECO:0000256" key="1">
    <source>
        <dbReference type="ARBA" id="ARBA00004236"/>
    </source>
</evidence>
<keyword evidence="5" id="KW-0812">Transmembrane</keyword>
<dbReference type="Gene3D" id="6.10.340.10">
    <property type="match status" value="1"/>
</dbReference>
<dbReference type="Proteomes" id="UP001589619">
    <property type="component" value="Unassembled WGS sequence"/>
</dbReference>
<evidence type="ECO:0000313" key="9">
    <source>
        <dbReference type="Proteomes" id="UP001589619"/>
    </source>
</evidence>
<accession>A0ABV5W5M0</accession>
<protein>
    <submittedName>
        <fullName evidence="8">Adenylate/guanylate cyclase domain-containing protein</fullName>
    </submittedName>
</protein>
<proteinExistence type="inferred from homology"/>
<name>A0ABV5W5M0_9BACL</name>
<keyword evidence="5" id="KW-1133">Transmembrane helix</keyword>
<evidence type="ECO:0000313" key="8">
    <source>
        <dbReference type="EMBL" id="MFB9755788.1"/>
    </source>
</evidence>
<comment type="similarity">
    <text evidence="2">Belongs to the adenylyl cyclase class-3 family.</text>
</comment>
<dbReference type="Gene3D" id="3.30.70.1230">
    <property type="entry name" value="Nucleotide cyclase"/>
    <property type="match status" value="1"/>
</dbReference>
<dbReference type="PANTHER" id="PTHR43081">
    <property type="entry name" value="ADENYLATE CYCLASE, TERMINAL-DIFFERENTIATION SPECIFIC-RELATED"/>
    <property type="match status" value="1"/>
</dbReference>
<evidence type="ECO:0000259" key="7">
    <source>
        <dbReference type="PROSITE" id="PS50885"/>
    </source>
</evidence>
<feature type="domain" description="Guanylate cyclase" evidence="6">
    <location>
        <begin position="671"/>
        <end position="797"/>
    </location>
</feature>
<dbReference type="CDD" id="cd07302">
    <property type="entry name" value="CHD"/>
    <property type="match status" value="1"/>
</dbReference>
<dbReference type="RefSeq" id="WP_344908851.1">
    <property type="nucleotide sequence ID" value="NZ_BAAAYO010000006.1"/>
</dbReference>
<feature type="domain" description="HAMP" evidence="7">
    <location>
        <begin position="579"/>
        <end position="631"/>
    </location>
</feature>
<comment type="caution">
    <text evidence="8">The sequence shown here is derived from an EMBL/GenBank/DDBJ whole genome shotgun (WGS) entry which is preliminary data.</text>
</comment>
<dbReference type="Pfam" id="PF00672">
    <property type="entry name" value="HAMP"/>
    <property type="match status" value="1"/>
</dbReference>
<sequence length="922" mass="104550">MKKSVAALLLVLLLAAVAGTYAFQERRLLAQNPLDRELPFVSLSKAIADRNDNLYVIDNSKKTIHKMDKNGVLLFSLHSDTGKNGEQFRFNDMAVDDQDRLYTVRTLLDPYGLTVKSEQIVRFGANGTFDWVIFNQDYEEFKNKRYRIGSLKSPQIRQGDLYFYNDEVTRVTQYKLGAQEEKPQRVFSFDMPANKYLSDIAGTAPENIYYSARSGEIYKVGADAVSAKVYPLPGLDRTLRNFPESLKLDAQGRTVFIDYLSKAISRLDPKQPYIIEELVNTAKAEEKGVRLSYEKTSISLGPDGDVIIVDDAQLNRYYPDGKFAPTMDKMRYSGGYLAHRWLVWGTAAIGLLLLVYAAKLLYINVLGRRTSLVFKQIIVFVPAVAIAMITLSMVVYNNFVAKMEQETFRELSLLAANGQNLIDGDKLEALTSPIEYRGETFNEFRKKINAVFDSSEATVNNDNRGFYKAVYKVENGAIFRILEDDDAMHMFNPFPLTEENTQVIREGKVVTGGWIDDTGSWNYAIAPIRNTAGNIIGVFETSKNMESLLVHRRGVLQSIVVNIAFISGGLLIVLLLMTFIQLSSLRKLRSKVGDIAKGNWDTEVNIRTRDEISDLGESVNTMAARIRDYITKVEAFSHAYYRFVPQQFLRFLNKDSILDVELGDQVEQNMSTMICNIRGFYLMSKRLTPEENFNFVNSFLKRFGPYVRNHNGLVNKYLGAGFMALFPGSADDALRASVEMRREMELYNTHRASTGYRPVDIGVGLHKGPLRLGIIGEEQRLESNVISDNVNISTILERLTEPLGASILITDSVVRSLGDATAFQYRNLGLIQAGGMKEPLHLYDVYQGDPDTIRVQKDKTKARFEEAVTYYQYGRFYDAREAFLMVIKQNRQDKAAQMYFYLCDEYFRNGTTEDWNGTLSVS</sequence>
<dbReference type="PROSITE" id="PS50125">
    <property type="entry name" value="GUANYLATE_CYCLASE_2"/>
    <property type="match status" value="1"/>
</dbReference>
<evidence type="ECO:0000256" key="5">
    <source>
        <dbReference type="SAM" id="Phobius"/>
    </source>
</evidence>
<gene>
    <name evidence="8" type="ORF">ACFFNY_29760</name>
</gene>
<comment type="subcellular location">
    <subcellularLocation>
        <location evidence="1">Cell membrane</location>
    </subcellularLocation>
</comment>
<dbReference type="InterPro" id="IPR003660">
    <property type="entry name" value="HAMP_dom"/>
</dbReference>
<dbReference type="InterPro" id="IPR011042">
    <property type="entry name" value="6-blade_b-propeller_TolB-like"/>
</dbReference>
<dbReference type="CDD" id="cd06225">
    <property type="entry name" value="HAMP"/>
    <property type="match status" value="1"/>
</dbReference>
<feature type="transmembrane region" description="Helical" evidence="5">
    <location>
        <begin position="559"/>
        <end position="580"/>
    </location>
</feature>
<reference evidence="8 9" key="1">
    <citation type="submission" date="2024-09" db="EMBL/GenBank/DDBJ databases">
        <authorList>
            <person name="Sun Q."/>
            <person name="Mori K."/>
        </authorList>
    </citation>
    <scope>NUCLEOTIDE SEQUENCE [LARGE SCALE GENOMIC DNA]</scope>
    <source>
        <strain evidence="8 9">JCM 12520</strain>
    </source>
</reference>
<keyword evidence="3" id="KW-1003">Cell membrane</keyword>
<dbReference type="SUPFAM" id="SSF101898">
    <property type="entry name" value="NHL repeat"/>
    <property type="match status" value="1"/>
</dbReference>
<dbReference type="SUPFAM" id="SSF158472">
    <property type="entry name" value="HAMP domain-like"/>
    <property type="match status" value="1"/>
</dbReference>
<evidence type="ECO:0000256" key="3">
    <source>
        <dbReference type="ARBA" id="ARBA00022475"/>
    </source>
</evidence>
<evidence type="ECO:0000256" key="2">
    <source>
        <dbReference type="ARBA" id="ARBA00005381"/>
    </source>
</evidence>
<dbReference type="InterPro" id="IPR029787">
    <property type="entry name" value="Nucleotide_cyclase"/>
</dbReference>
<dbReference type="SMART" id="SM00304">
    <property type="entry name" value="HAMP"/>
    <property type="match status" value="1"/>
</dbReference>
<dbReference type="PANTHER" id="PTHR43081:SF1">
    <property type="entry name" value="ADENYLATE CYCLASE, TERMINAL-DIFFERENTIATION SPECIFIC"/>
    <property type="match status" value="1"/>
</dbReference>